<keyword evidence="1" id="KW-0175">Coiled coil</keyword>
<organism evidence="3 4">
    <name type="scientific">Silurus meridionalis</name>
    <name type="common">Southern catfish</name>
    <name type="synonym">Silurus soldatovi meridionalis</name>
    <dbReference type="NCBI Taxonomy" id="175797"/>
    <lineage>
        <taxon>Eukaryota</taxon>
        <taxon>Metazoa</taxon>
        <taxon>Chordata</taxon>
        <taxon>Craniata</taxon>
        <taxon>Vertebrata</taxon>
        <taxon>Euteleostomi</taxon>
        <taxon>Actinopterygii</taxon>
        <taxon>Neopterygii</taxon>
        <taxon>Teleostei</taxon>
        <taxon>Ostariophysi</taxon>
        <taxon>Siluriformes</taxon>
        <taxon>Siluridae</taxon>
        <taxon>Silurus</taxon>
    </lineage>
</organism>
<feature type="compositionally biased region" description="Basic and acidic residues" evidence="2">
    <location>
        <begin position="120"/>
        <end position="132"/>
    </location>
</feature>
<gene>
    <name evidence="3" type="ORF">HF521_005509</name>
</gene>
<dbReference type="AlphaFoldDB" id="A0A8T0AWM1"/>
<evidence type="ECO:0000256" key="2">
    <source>
        <dbReference type="SAM" id="MobiDB-lite"/>
    </source>
</evidence>
<name>A0A8T0AWM1_SILME</name>
<dbReference type="Proteomes" id="UP000606274">
    <property type="component" value="Unassembled WGS sequence"/>
</dbReference>
<accession>A0A8T0AWM1</accession>
<sequence>MEGEVRITPLDQEEDLEKIVESVAELKKEVKGIEELAQELEQVAANYGLVQERSKLLNTSLKHLEKTSKCCKGDEASISSLEQESSAQRIQVEEAQKNPACAHGQLNPLMAETQKQCSTADEKDPEQQEEKG</sequence>
<dbReference type="EMBL" id="JABFDY010000015">
    <property type="protein sequence ID" value="KAF7697091.1"/>
    <property type="molecule type" value="Genomic_DNA"/>
</dbReference>
<evidence type="ECO:0000313" key="4">
    <source>
        <dbReference type="Proteomes" id="UP000606274"/>
    </source>
</evidence>
<keyword evidence="4" id="KW-1185">Reference proteome</keyword>
<protein>
    <submittedName>
        <fullName evidence="3">Uncharacterized protein</fullName>
    </submittedName>
</protein>
<comment type="caution">
    <text evidence="3">The sequence shown here is derived from an EMBL/GenBank/DDBJ whole genome shotgun (WGS) entry which is preliminary data.</text>
</comment>
<evidence type="ECO:0000256" key="1">
    <source>
        <dbReference type="SAM" id="Coils"/>
    </source>
</evidence>
<reference evidence="3" key="1">
    <citation type="submission" date="2020-08" db="EMBL/GenBank/DDBJ databases">
        <title>Chromosome-level assembly of Southern catfish (Silurus meridionalis) provides insights into visual adaptation to the nocturnal and benthic lifestyles.</title>
        <authorList>
            <person name="Zhang Y."/>
            <person name="Wang D."/>
            <person name="Peng Z."/>
        </authorList>
    </citation>
    <scope>NUCLEOTIDE SEQUENCE</scope>
    <source>
        <strain evidence="3">SWU-2019-XX</strain>
        <tissue evidence="3">Muscle</tissue>
    </source>
</reference>
<evidence type="ECO:0000313" key="3">
    <source>
        <dbReference type="EMBL" id="KAF7697091.1"/>
    </source>
</evidence>
<feature type="region of interest" description="Disordered" evidence="2">
    <location>
        <begin position="113"/>
        <end position="132"/>
    </location>
</feature>
<feature type="coiled-coil region" evidence="1">
    <location>
        <begin position="16"/>
        <end position="53"/>
    </location>
</feature>
<proteinExistence type="predicted"/>